<sequence>MGAQEWMKESIDEFFTRRQEPSQHECDQKAHALLQAKAVKPVEMQGSLSYTVIATTETIISFRVPESKLGNETESLAKYIHGDLVPQSAYHGKLGDEKNDGKNLLIYTMPYLPGKAYLEIHPFGPQLSDTALGKHVNFARHLARYFARCWLKPQSVSSEVLQEAQENLKAKLNLLKGYEKYAFLHETIAELEGENGVSYLFSKEYPQVLNHMDLSETNVLVDPESFAITGIIDWSLGAVKPFGYELCAPRRMSGVMSGAGWHDYCSREVSDSAFWDEFWHATGIKEDQERSDIKRHSLLASKLGWIMKFAFFKTLDGKPLGVRGKPTRYLSEWFGAGWSQVRPVTEPAAEDAAPRTPEVYGENAEGQKASAADLPPVVKAQDESTTDTTKG</sequence>
<reference evidence="3 4" key="1">
    <citation type="submission" date="2023-01" db="EMBL/GenBank/DDBJ databases">
        <title>Analysis of 21 Apiospora genomes using comparative genomics revels a genus with tremendous synthesis potential of carbohydrate active enzymes and secondary metabolites.</title>
        <authorList>
            <person name="Sorensen T."/>
        </authorList>
    </citation>
    <scope>NUCLEOTIDE SEQUENCE [LARGE SCALE GENOMIC DNA]</scope>
    <source>
        <strain evidence="3 4">CBS 20057</strain>
    </source>
</reference>
<accession>A0ABR1RIN1</accession>
<name>A0ABR1RIN1_9PEZI</name>
<dbReference type="Gene3D" id="3.90.1200.10">
    <property type="match status" value="1"/>
</dbReference>
<evidence type="ECO:0000256" key="1">
    <source>
        <dbReference type="SAM" id="MobiDB-lite"/>
    </source>
</evidence>
<evidence type="ECO:0000259" key="2">
    <source>
        <dbReference type="Pfam" id="PF01636"/>
    </source>
</evidence>
<proteinExistence type="predicted"/>
<dbReference type="InterPro" id="IPR011009">
    <property type="entry name" value="Kinase-like_dom_sf"/>
</dbReference>
<dbReference type="SUPFAM" id="SSF56112">
    <property type="entry name" value="Protein kinase-like (PK-like)"/>
    <property type="match status" value="1"/>
</dbReference>
<keyword evidence="4" id="KW-1185">Reference proteome</keyword>
<evidence type="ECO:0000313" key="3">
    <source>
        <dbReference type="EMBL" id="KAK8013139.1"/>
    </source>
</evidence>
<comment type="caution">
    <text evidence="3">The sequence shown here is derived from an EMBL/GenBank/DDBJ whole genome shotgun (WGS) entry which is preliminary data.</text>
</comment>
<feature type="domain" description="Aminoglycoside phosphotransferase" evidence="2">
    <location>
        <begin position="96"/>
        <end position="246"/>
    </location>
</feature>
<protein>
    <recommendedName>
        <fullName evidence="2">Aminoglycoside phosphotransferase domain-containing protein</fullName>
    </recommendedName>
</protein>
<dbReference type="PANTHER" id="PTHR21310:SF15">
    <property type="entry name" value="AMINOGLYCOSIDE PHOSPHOTRANSFERASE DOMAIN-CONTAINING PROTEIN"/>
    <property type="match status" value="1"/>
</dbReference>
<dbReference type="InterPro" id="IPR002575">
    <property type="entry name" value="Aminoglycoside_PTrfase"/>
</dbReference>
<dbReference type="Pfam" id="PF01636">
    <property type="entry name" value="APH"/>
    <property type="match status" value="1"/>
</dbReference>
<gene>
    <name evidence="3" type="ORF">PG991_009410</name>
</gene>
<feature type="region of interest" description="Disordered" evidence="1">
    <location>
        <begin position="345"/>
        <end position="391"/>
    </location>
</feature>
<organism evidence="3 4">
    <name type="scientific">Apiospora marii</name>
    <dbReference type="NCBI Taxonomy" id="335849"/>
    <lineage>
        <taxon>Eukaryota</taxon>
        <taxon>Fungi</taxon>
        <taxon>Dikarya</taxon>
        <taxon>Ascomycota</taxon>
        <taxon>Pezizomycotina</taxon>
        <taxon>Sordariomycetes</taxon>
        <taxon>Xylariomycetidae</taxon>
        <taxon>Amphisphaeriales</taxon>
        <taxon>Apiosporaceae</taxon>
        <taxon>Apiospora</taxon>
    </lineage>
</organism>
<dbReference type="EMBL" id="JAQQWI010000014">
    <property type="protein sequence ID" value="KAK8013139.1"/>
    <property type="molecule type" value="Genomic_DNA"/>
</dbReference>
<dbReference type="InterPro" id="IPR051678">
    <property type="entry name" value="AGP_Transferase"/>
</dbReference>
<dbReference type="PANTHER" id="PTHR21310">
    <property type="entry name" value="AMINOGLYCOSIDE PHOSPHOTRANSFERASE-RELATED-RELATED"/>
    <property type="match status" value="1"/>
</dbReference>
<dbReference type="Proteomes" id="UP001396898">
    <property type="component" value="Unassembled WGS sequence"/>
</dbReference>
<evidence type="ECO:0000313" key="4">
    <source>
        <dbReference type="Proteomes" id="UP001396898"/>
    </source>
</evidence>